<dbReference type="InterPro" id="IPR054831">
    <property type="entry name" value="UPF0122_fam_protein"/>
</dbReference>
<proteinExistence type="inferred from homology"/>
<evidence type="ECO:0000256" key="3">
    <source>
        <dbReference type="HAMAP-Rule" id="MF_00245"/>
    </source>
</evidence>
<dbReference type="Proteomes" id="UP000237749">
    <property type="component" value="Unassembled WGS sequence"/>
</dbReference>
<comment type="function">
    <text evidence="2 3">Might take part in the signal recognition particle (SRP) pathway. This is inferred from the conservation of its genetic proximity to ftsY/ffh. May be a regulatory protein.</text>
</comment>
<keyword evidence="5" id="KW-1185">Reference proteome</keyword>
<reference evidence="4 5" key="1">
    <citation type="submission" date="2018-02" db="EMBL/GenBank/DDBJ databases">
        <title>Genomic Encyclopedia of Archaeal and Bacterial Type Strains, Phase II (KMG-II): from individual species to whole genera.</title>
        <authorList>
            <person name="Goeker M."/>
        </authorList>
    </citation>
    <scope>NUCLEOTIDE SEQUENCE [LARGE SCALE GENOMIC DNA]</scope>
    <source>
        <strain evidence="4 5">DSM 3808</strain>
    </source>
</reference>
<name>A0A2S6HRA9_9FIRM</name>
<dbReference type="EMBL" id="PTJA01000007">
    <property type="protein sequence ID" value="PPK80174.1"/>
    <property type="molecule type" value="Genomic_DNA"/>
</dbReference>
<gene>
    <name evidence="4" type="ORF">BXY41_107102</name>
</gene>
<dbReference type="NCBIfam" id="NF045758">
    <property type="entry name" value="YlxM"/>
    <property type="match status" value="1"/>
</dbReference>
<comment type="caution">
    <text evidence="4">The sequence shown here is derived from an EMBL/GenBank/DDBJ whole genome shotgun (WGS) entry which is preliminary data.</text>
</comment>
<dbReference type="SUPFAM" id="SSF88659">
    <property type="entry name" value="Sigma3 and sigma4 domains of RNA polymerase sigma factors"/>
    <property type="match status" value="1"/>
</dbReference>
<evidence type="ECO:0000256" key="1">
    <source>
        <dbReference type="ARBA" id="ARBA00008720"/>
    </source>
</evidence>
<dbReference type="InterPro" id="IPR007394">
    <property type="entry name" value="UPF0122"/>
</dbReference>
<dbReference type="InterPro" id="IPR013324">
    <property type="entry name" value="RNA_pol_sigma_r3/r4-like"/>
</dbReference>
<accession>A0A2S6HRA9</accession>
<dbReference type="Pfam" id="PF04297">
    <property type="entry name" value="UPF0122"/>
    <property type="match status" value="1"/>
</dbReference>
<dbReference type="PANTHER" id="PTHR40083:SF1">
    <property type="entry name" value="UPF0122 PROTEIN YLXM"/>
    <property type="match status" value="1"/>
</dbReference>
<evidence type="ECO:0000256" key="2">
    <source>
        <dbReference type="ARBA" id="ARBA00024764"/>
    </source>
</evidence>
<dbReference type="InterPro" id="IPR036388">
    <property type="entry name" value="WH-like_DNA-bd_sf"/>
</dbReference>
<dbReference type="HAMAP" id="MF_00245">
    <property type="entry name" value="UPF0122"/>
    <property type="match status" value="1"/>
</dbReference>
<sequence length="156" mass="18082">MYEKIYHEPGVSGNLIIFKGCKEKILDTLKKVLYDITGDDMEKIARQGLLYDFYGALLTEHQRNIYEDVVLYDLSLSEIAQEHGISRQGVHDLVKRCDKILEGYEEKLHLVEKFEKTKGLAREIRNLTAQFAETKDMSLIHRIEEISGEIIELEAH</sequence>
<dbReference type="PANTHER" id="PTHR40083">
    <property type="entry name" value="UPF0122 PROTEIN CBO2450/CLC_2298"/>
    <property type="match status" value="1"/>
</dbReference>
<comment type="similarity">
    <text evidence="1 3">Belongs to the UPF0122 family.</text>
</comment>
<organism evidence="4 5">
    <name type="scientific">Lacrimispora xylanisolvens</name>
    <dbReference type="NCBI Taxonomy" id="384636"/>
    <lineage>
        <taxon>Bacteria</taxon>
        <taxon>Bacillati</taxon>
        <taxon>Bacillota</taxon>
        <taxon>Clostridia</taxon>
        <taxon>Lachnospirales</taxon>
        <taxon>Lachnospiraceae</taxon>
        <taxon>Lacrimispora</taxon>
    </lineage>
</organism>
<dbReference type="AlphaFoldDB" id="A0A2S6HRA9"/>
<evidence type="ECO:0000313" key="4">
    <source>
        <dbReference type="EMBL" id="PPK80174.1"/>
    </source>
</evidence>
<protein>
    <recommendedName>
        <fullName evidence="3">UPF0122 protein BXY41_107102</fullName>
    </recommendedName>
</protein>
<evidence type="ECO:0000313" key="5">
    <source>
        <dbReference type="Proteomes" id="UP000237749"/>
    </source>
</evidence>
<dbReference type="Gene3D" id="1.10.10.10">
    <property type="entry name" value="Winged helix-like DNA-binding domain superfamily/Winged helix DNA-binding domain"/>
    <property type="match status" value="1"/>
</dbReference>